<dbReference type="GO" id="GO:0043565">
    <property type="term" value="F:sequence-specific DNA binding"/>
    <property type="evidence" value="ECO:0007669"/>
    <property type="project" value="InterPro"/>
</dbReference>
<dbReference type="Pfam" id="PF08299">
    <property type="entry name" value="Bac_DnaA_C"/>
    <property type="match status" value="1"/>
</dbReference>
<dbReference type="SMART" id="SM00760">
    <property type="entry name" value="Bac_DnaA_C"/>
    <property type="match status" value="1"/>
</dbReference>
<accession>A0A0F9Q161</accession>
<reference evidence="2" key="1">
    <citation type="journal article" date="2015" name="Nature">
        <title>Complex archaea that bridge the gap between prokaryotes and eukaryotes.</title>
        <authorList>
            <person name="Spang A."/>
            <person name="Saw J.H."/>
            <person name="Jorgensen S.L."/>
            <person name="Zaremba-Niedzwiedzka K."/>
            <person name="Martijn J."/>
            <person name="Lind A.E."/>
            <person name="van Eijk R."/>
            <person name="Schleper C."/>
            <person name="Guy L."/>
            <person name="Ettema T.J."/>
        </authorList>
    </citation>
    <scope>NUCLEOTIDE SEQUENCE</scope>
</reference>
<dbReference type="InterPro" id="IPR013159">
    <property type="entry name" value="DnaA_C"/>
</dbReference>
<dbReference type="EMBL" id="LAZR01001880">
    <property type="protein sequence ID" value="KKN37650.1"/>
    <property type="molecule type" value="Genomic_DNA"/>
</dbReference>
<dbReference type="AlphaFoldDB" id="A0A0F9Q161"/>
<evidence type="ECO:0000259" key="1">
    <source>
        <dbReference type="SMART" id="SM00760"/>
    </source>
</evidence>
<dbReference type="GO" id="GO:0006275">
    <property type="term" value="P:regulation of DNA replication"/>
    <property type="evidence" value="ECO:0007669"/>
    <property type="project" value="InterPro"/>
</dbReference>
<dbReference type="Gene3D" id="1.10.1750.10">
    <property type="match status" value="1"/>
</dbReference>
<organism evidence="2">
    <name type="scientific">marine sediment metagenome</name>
    <dbReference type="NCBI Taxonomy" id="412755"/>
    <lineage>
        <taxon>unclassified sequences</taxon>
        <taxon>metagenomes</taxon>
        <taxon>ecological metagenomes</taxon>
    </lineage>
</organism>
<protein>
    <recommendedName>
        <fullName evidence="1">Chromosomal replication initiator DnaA C-terminal domain-containing protein</fullName>
    </recommendedName>
</protein>
<dbReference type="SUPFAM" id="SSF48295">
    <property type="entry name" value="TrpR-like"/>
    <property type="match status" value="1"/>
</dbReference>
<name>A0A0F9Q161_9ZZZZ</name>
<feature type="domain" description="Chromosomal replication initiator DnaA C-terminal" evidence="1">
    <location>
        <begin position="9"/>
        <end position="77"/>
    </location>
</feature>
<proteinExistence type="predicted"/>
<comment type="caution">
    <text evidence="2">The sequence shown here is derived from an EMBL/GenBank/DDBJ whole genome shotgun (WGS) entry which is preliminary data.</text>
</comment>
<dbReference type="GO" id="GO:0005524">
    <property type="term" value="F:ATP binding"/>
    <property type="evidence" value="ECO:0007669"/>
    <property type="project" value="InterPro"/>
</dbReference>
<dbReference type="GO" id="GO:0006270">
    <property type="term" value="P:DNA replication initiation"/>
    <property type="evidence" value="ECO:0007669"/>
    <property type="project" value="InterPro"/>
</dbReference>
<dbReference type="CDD" id="cd06571">
    <property type="entry name" value="Bac_DnaA_C"/>
    <property type="match status" value="1"/>
</dbReference>
<sequence length="111" mass="12831">MTTSWIAIRPQLVLKNVAEYYGFTMAVLCSRVKYKEIVRARDAFVWLARERKSMSWPSIGRVLNKHHTTCMAAHHRAQKLIQTDPLFSQEILFIEALLEAPPAYYTAIAIH</sequence>
<gene>
    <name evidence="2" type="ORF">LCGC14_0761310</name>
</gene>
<evidence type="ECO:0000313" key="2">
    <source>
        <dbReference type="EMBL" id="KKN37650.1"/>
    </source>
</evidence>
<dbReference type="InterPro" id="IPR010921">
    <property type="entry name" value="Trp_repressor/repl_initiator"/>
</dbReference>